<organism evidence="1 2">
    <name type="scientific">Candidatus Coatesbacteria bacterium RBG_13_66_14</name>
    <dbReference type="NCBI Taxonomy" id="1817816"/>
    <lineage>
        <taxon>Bacteria</taxon>
        <taxon>Candidatus Coatesiibacteriota</taxon>
    </lineage>
</organism>
<dbReference type="Proteomes" id="UP000177187">
    <property type="component" value="Unassembled WGS sequence"/>
</dbReference>
<dbReference type="InterPro" id="IPR016024">
    <property type="entry name" value="ARM-type_fold"/>
</dbReference>
<evidence type="ECO:0000313" key="2">
    <source>
        <dbReference type="Proteomes" id="UP000177187"/>
    </source>
</evidence>
<dbReference type="EMBL" id="MFAF01000134">
    <property type="protein sequence ID" value="OGD72024.1"/>
    <property type="molecule type" value="Genomic_DNA"/>
</dbReference>
<evidence type="ECO:0008006" key="3">
    <source>
        <dbReference type="Google" id="ProtNLM"/>
    </source>
</evidence>
<evidence type="ECO:0000313" key="1">
    <source>
        <dbReference type="EMBL" id="OGD72024.1"/>
    </source>
</evidence>
<dbReference type="Gene3D" id="1.25.10.10">
    <property type="entry name" value="Leucine-rich Repeat Variant"/>
    <property type="match status" value="1"/>
</dbReference>
<dbReference type="STRING" id="1817816.A2Y64_08225"/>
<comment type="caution">
    <text evidence="1">The sequence shown here is derived from an EMBL/GenBank/DDBJ whole genome shotgun (WGS) entry which is preliminary data.</text>
</comment>
<protein>
    <recommendedName>
        <fullName evidence="3">HEAT repeat domain-containing protein</fullName>
    </recommendedName>
</protein>
<proteinExistence type="predicted"/>
<sequence>MRCSLIAAVSAALVFSGCSRSIEDLAEDLRAGDWRERMAAVEEFADRGLMDYAALGLADDDSRVRNTAIGRLAGMGDEAVPAILAVLVGHPEDETTLAASVEVLEKLGTRALDGVLEAVWRGDTGEAEMGYLILRRVRGAGEELERMLSEPKAVVRLLKSELPRVRISAIGDLVTRDPEYLERLLDLFSDGRVAQYTAAAAVESAPDPLPGADLFGPPGAGLNVLNNFTALSLNLFIHRQRLLAAGEDESLRDGMAGSADPVYMTYYDEVPWRVFHENCARAAERVAAGGGAFENLTLDQFVELTGELSAFYHAVSEAHFDFEGSARLLEYSKEFALLRGEVAALVGGGG</sequence>
<accession>A0A1F5EY12</accession>
<dbReference type="PROSITE" id="PS51257">
    <property type="entry name" value="PROKAR_LIPOPROTEIN"/>
    <property type="match status" value="1"/>
</dbReference>
<reference evidence="1 2" key="1">
    <citation type="journal article" date="2016" name="Nat. Commun.">
        <title>Thousands of microbial genomes shed light on interconnected biogeochemical processes in an aquifer system.</title>
        <authorList>
            <person name="Anantharaman K."/>
            <person name="Brown C.T."/>
            <person name="Hug L.A."/>
            <person name="Sharon I."/>
            <person name="Castelle C.J."/>
            <person name="Probst A.J."/>
            <person name="Thomas B.C."/>
            <person name="Singh A."/>
            <person name="Wilkins M.J."/>
            <person name="Karaoz U."/>
            <person name="Brodie E.L."/>
            <person name="Williams K.H."/>
            <person name="Hubbard S.S."/>
            <person name="Banfield J.F."/>
        </authorList>
    </citation>
    <scope>NUCLEOTIDE SEQUENCE [LARGE SCALE GENOMIC DNA]</scope>
</reference>
<dbReference type="InterPro" id="IPR011989">
    <property type="entry name" value="ARM-like"/>
</dbReference>
<dbReference type="AlphaFoldDB" id="A0A1F5EY12"/>
<name>A0A1F5EY12_9BACT</name>
<dbReference type="SUPFAM" id="SSF48371">
    <property type="entry name" value="ARM repeat"/>
    <property type="match status" value="1"/>
</dbReference>
<gene>
    <name evidence="1" type="ORF">A2Y64_08225</name>
</gene>